<feature type="binding site" evidence="9">
    <location>
        <position position="239"/>
    </location>
    <ligand>
        <name>sn-glycerol 3-phosphate</name>
        <dbReference type="ChEBI" id="CHEBI:57597"/>
    </ligand>
</feature>
<feature type="binding site" evidence="9">
    <location>
        <position position="11"/>
    </location>
    <ligand>
        <name>ADP</name>
        <dbReference type="ChEBI" id="CHEBI:456216"/>
    </ligand>
</feature>
<feature type="binding site" evidence="9">
    <location>
        <position position="81"/>
    </location>
    <ligand>
        <name>glycerol</name>
        <dbReference type="ChEBI" id="CHEBI:17754"/>
    </ligand>
</feature>
<evidence type="ECO:0000256" key="9">
    <source>
        <dbReference type="HAMAP-Rule" id="MF_00186"/>
    </source>
</evidence>
<feature type="binding site" evidence="9">
    <location>
        <position position="15"/>
    </location>
    <ligand>
        <name>ADP</name>
        <dbReference type="ChEBI" id="CHEBI:456216"/>
    </ligand>
</feature>
<dbReference type="SUPFAM" id="SSF53067">
    <property type="entry name" value="Actin-like ATPase domain"/>
    <property type="match status" value="2"/>
</dbReference>
<feature type="binding site" evidence="9">
    <location>
        <position position="305"/>
    </location>
    <ligand>
        <name>ATP</name>
        <dbReference type="ChEBI" id="CHEBI:30616"/>
    </ligand>
</feature>
<feature type="binding site" evidence="9">
    <location>
        <position position="133"/>
    </location>
    <ligand>
        <name>glycerol</name>
        <dbReference type="ChEBI" id="CHEBI:17754"/>
    </ligand>
</feature>
<sequence length="492" mass="54288">MRYVAAIDQGTTSSRFMVFDMGGNIVASAQQEHQQIFPQPGWVEHDPEEIASKVKLVTAEALITKGLLATDIVAIGITNQRETTVVWNKHTGKPYYNAIVWQDTRTEHLVKQLNEQLGHNAWQQKTGLPFATYFSSLKLKWLLDNVDGLQQAAEQGDALFGNMDTWLLWKETGEHKTDVTNASRTQLMHLETLDWDDEILQTLNIPRQMLPQIVPSSGYFGTIQQGAFKGINIMGVLGDQQAALVGQTCFEPGQAKNTYGTGCFMLMNTGEKIVPSTKGLLTTVAYKLGQQPVHYALEGSIAITGSLVQWCRDNLGIIDKSSDIETLAASVPDNGDVYFVPAFSGLYAPYWRADARGVITGLTGYATKAHIARAVLEATAYQTLDVLLAMQADSGITLDALNVDGGMTANNLLMQFQADMVQVPVQVPMVNETTCLGAAYAAGLASGYWKSVDDLKANHQINKRWQPAMQQDLRHHLHLRWQKAIGKSLDWM</sequence>
<feature type="binding site" evidence="9">
    <location>
        <position position="11"/>
    </location>
    <ligand>
        <name>ATP</name>
        <dbReference type="ChEBI" id="CHEBI:30616"/>
    </ligand>
</feature>
<evidence type="ECO:0000313" key="14">
    <source>
        <dbReference type="Proteomes" id="UP000426027"/>
    </source>
</evidence>
<dbReference type="FunFam" id="3.30.420.40:FF:000008">
    <property type="entry name" value="Glycerol kinase"/>
    <property type="match status" value="1"/>
</dbReference>
<dbReference type="InterPro" id="IPR005999">
    <property type="entry name" value="Glycerol_kin"/>
</dbReference>
<dbReference type="Pfam" id="PF00370">
    <property type="entry name" value="FGGY_N"/>
    <property type="match status" value="1"/>
</dbReference>
<feature type="binding site" evidence="9">
    <location>
        <position position="410"/>
    </location>
    <ligand>
        <name>ADP</name>
        <dbReference type="ChEBI" id="CHEBI:456216"/>
    </ligand>
</feature>
<evidence type="ECO:0000259" key="11">
    <source>
        <dbReference type="Pfam" id="PF00370"/>
    </source>
</evidence>
<dbReference type="GO" id="GO:0005524">
    <property type="term" value="F:ATP binding"/>
    <property type="evidence" value="ECO:0007669"/>
    <property type="project" value="UniProtKB-UniRule"/>
</dbReference>
<organism evidence="13 14">
    <name type="scientific">Phnomibacter ginsenosidimutans</name>
    <dbReference type="NCBI Taxonomy" id="2676868"/>
    <lineage>
        <taxon>Bacteria</taxon>
        <taxon>Pseudomonadati</taxon>
        <taxon>Bacteroidota</taxon>
        <taxon>Chitinophagia</taxon>
        <taxon>Chitinophagales</taxon>
        <taxon>Chitinophagaceae</taxon>
        <taxon>Phnomibacter</taxon>
    </lineage>
</organism>
<evidence type="ECO:0000256" key="3">
    <source>
        <dbReference type="ARBA" id="ARBA00022679"/>
    </source>
</evidence>
<dbReference type="GO" id="GO:0005829">
    <property type="term" value="C:cytosol"/>
    <property type="evidence" value="ECO:0007669"/>
    <property type="project" value="TreeGrafter"/>
</dbReference>
<dbReference type="EC" id="2.7.1.30" evidence="9"/>
<feature type="binding site" evidence="9">
    <location>
        <position position="81"/>
    </location>
    <ligand>
        <name>sn-glycerol 3-phosphate</name>
        <dbReference type="ChEBI" id="CHEBI:57597"/>
    </ligand>
</feature>
<comment type="function">
    <text evidence="9">Key enzyme in the regulation of glycerol uptake and metabolism. Catalyzes the phosphorylation of glycerol to yield sn-glycerol 3-phosphate.</text>
</comment>
<dbReference type="HAMAP" id="MF_00186">
    <property type="entry name" value="Glycerol_kin"/>
    <property type="match status" value="1"/>
</dbReference>
<dbReference type="InterPro" id="IPR018483">
    <property type="entry name" value="Carb_kinase_FGGY_CS"/>
</dbReference>
<accession>A0A6I6GHF8</accession>
<feature type="binding site" evidence="9">
    <location>
        <position position="305"/>
    </location>
    <ligand>
        <name>ADP</name>
        <dbReference type="ChEBI" id="CHEBI:456216"/>
    </ligand>
</feature>
<feature type="binding site" evidence="9">
    <location>
        <position position="239"/>
    </location>
    <ligand>
        <name>glycerol</name>
        <dbReference type="ChEBI" id="CHEBI:17754"/>
    </ligand>
</feature>
<dbReference type="NCBIfam" id="NF000756">
    <property type="entry name" value="PRK00047.1"/>
    <property type="match status" value="1"/>
</dbReference>
<feature type="binding site" evidence="9">
    <location>
        <position position="406"/>
    </location>
    <ligand>
        <name>ADP</name>
        <dbReference type="ChEBI" id="CHEBI:456216"/>
    </ligand>
</feature>
<gene>
    <name evidence="9 13" type="primary">glpK</name>
    <name evidence="13" type="ORF">GLV81_18650</name>
</gene>
<keyword evidence="5 9" id="KW-0418">Kinase</keyword>
<proteinExistence type="inferred from homology"/>
<feature type="binding site" evidence="9">
    <location>
        <position position="82"/>
    </location>
    <ligand>
        <name>sn-glycerol 3-phosphate</name>
        <dbReference type="ChEBI" id="CHEBI:57597"/>
    </ligand>
</feature>
<reference evidence="13 14" key="1">
    <citation type="submission" date="2019-11" db="EMBL/GenBank/DDBJ databases">
        <authorList>
            <person name="Im W.T."/>
        </authorList>
    </citation>
    <scope>NUCLEOTIDE SEQUENCE [LARGE SCALE GENOMIC DNA]</scope>
    <source>
        <strain evidence="13 14">SB-02</strain>
    </source>
</reference>
<dbReference type="Proteomes" id="UP000426027">
    <property type="component" value="Chromosome"/>
</dbReference>
<keyword evidence="4 9" id="KW-0547">Nucleotide-binding</keyword>
<evidence type="ECO:0000256" key="1">
    <source>
        <dbReference type="ARBA" id="ARBA00005190"/>
    </source>
</evidence>
<evidence type="ECO:0000256" key="2">
    <source>
        <dbReference type="ARBA" id="ARBA00009156"/>
    </source>
</evidence>
<feature type="binding site" evidence="9">
    <location>
        <position position="309"/>
    </location>
    <ligand>
        <name>ATP</name>
        <dbReference type="ChEBI" id="CHEBI:30616"/>
    </ligand>
</feature>
<dbReference type="InterPro" id="IPR043129">
    <property type="entry name" value="ATPase_NBD"/>
</dbReference>
<dbReference type="Gene3D" id="3.30.420.40">
    <property type="match status" value="2"/>
</dbReference>
<dbReference type="CDD" id="cd07769">
    <property type="entry name" value="ASKHA_NBD_FGGY_GK"/>
    <property type="match status" value="1"/>
</dbReference>
<dbReference type="AlphaFoldDB" id="A0A6I6GHF8"/>
<protein>
    <recommendedName>
        <fullName evidence="9">Glycerol kinase</fullName>
        <ecNumber evidence="9">2.7.1.30</ecNumber>
    </recommendedName>
    <alternativeName>
        <fullName evidence="9">ATP:glycerol 3-phosphotransferase</fullName>
    </alternativeName>
    <alternativeName>
        <fullName evidence="9">Glycerokinase</fullName>
        <shortName evidence="9">GK</shortName>
    </alternativeName>
</protein>
<dbReference type="PROSITE" id="PS00933">
    <property type="entry name" value="FGGY_KINASES_1"/>
    <property type="match status" value="1"/>
</dbReference>
<feature type="binding site" evidence="9">
    <location>
        <position position="12"/>
    </location>
    <ligand>
        <name>ATP</name>
        <dbReference type="ChEBI" id="CHEBI:30616"/>
    </ligand>
</feature>
<dbReference type="NCBIfam" id="TIGR01311">
    <property type="entry name" value="glycerol_kin"/>
    <property type="match status" value="1"/>
</dbReference>
<keyword evidence="7 9" id="KW-0067">ATP-binding</keyword>
<feature type="binding site" evidence="9">
    <location>
        <position position="13"/>
    </location>
    <ligand>
        <name>ATP</name>
        <dbReference type="ChEBI" id="CHEBI:30616"/>
    </ligand>
</feature>
<feature type="binding site" evidence="9">
    <location>
        <position position="261"/>
    </location>
    <ligand>
        <name>ADP</name>
        <dbReference type="ChEBI" id="CHEBI:456216"/>
    </ligand>
</feature>
<dbReference type="PANTHER" id="PTHR10196:SF69">
    <property type="entry name" value="GLYCEROL KINASE"/>
    <property type="match status" value="1"/>
</dbReference>
<dbReference type="EMBL" id="CP046566">
    <property type="protein sequence ID" value="QGW29870.1"/>
    <property type="molecule type" value="Genomic_DNA"/>
</dbReference>
<name>A0A6I6GHF8_9BACT</name>
<dbReference type="PANTHER" id="PTHR10196">
    <property type="entry name" value="SUGAR KINASE"/>
    <property type="match status" value="1"/>
</dbReference>
<evidence type="ECO:0000256" key="5">
    <source>
        <dbReference type="ARBA" id="ARBA00022777"/>
    </source>
</evidence>
<evidence type="ECO:0000256" key="8">
    <source>
        <dbReference type="ARBA" id="ARBA00052101"/>
    </source>
</evidence>
<dbReference type="Pfam" id="PF02782">
    <property type="entry name" value="FGGY_C"/>
    <property type="match status" value="1"/>
</dbReference>
<comment type="similarity">
    <text evidence="2 9 10">Belongs to the FGGY kinase family.</text>
</comment>
<dbReference type="UniPathway" id="UPA00618">
    <property type="reaction ID" value="UER00672"/>
</dbReference>
<keyword evidence="3 9" id="KW-0808">Transferase</keyword>
<feature type="binding site" evidence="9">
    <location>
        <position position="406"/>
    </location>
    <ligand>
        <name>ATP</name>
        <dbReference type="ChEBI" id="CHEBI:30616"/>
    </ligand>
</feature>
<dbReference type="InterPro" id="IPR018485">
    <property type="entry name" value="FGGY_C"/>
</dbReference>
<evidence type="ECO:0000256" key="6">
    <source>
        <dbReference type="ARBA" id="ARBA00022798"/>
    </source>
</evidence>
<evidence type="ECO:0000256" key="7">
    <source>
        <dbReference type="ARBA" id="ARBA00022840"/>
    </source>
</evidence>
<dbReference type="InterPro" id="IPR018484">
    <property type="entry name" value="FGGY_N"/>
</dbReference>
<evidence type="ECO:0000259" key="12">
    <source>
        <dbReference type="Pfam" id="PF02782"/>
    </source>
</evidence>
<dbReference type="InterPro" id="IPR000577">
    <property type="entry name" value="Carb_kinase_FGGY"/>
</dbReference>
<comment type="pathway">
    <text evidence="1 9">Polyol metabolism; glycerol degradation via glycerol kinase pathway; sn-glycerol 3-phosphate from glycerol: step 1/1.</text>
</comment>
<dbReference type="GO" id="GO:0006072">
    <property type="term" value="P:glycerol-3-phosphate metabolic process"/>
    <property type="evidence" value="ECO:0007669"/>
    <property type="project" value="InterPro"/>
</dbReference>
<dbReference type="GO" id="GO:0019563">
    <property type="term" value="P:glycerol catabolic process"/>
    <property type="evidence" value="ECO:0007669"/>
    <property type="project" value="UniProtKB-UniRule"/>
</dbReference>
<comment type="catalytic activity">
    <reaction evidence="8 9">
        <text>glycerol + ATP = sn-glycerol 3-phosphate + ADP + H(+)</text>
        <dbReference type="Rhea" id="RHEA:21644"/>
        <dbReference type="ChEBI" id="CHEBI:15378"/>
        <dbReference type="ChEBI" id="CHEBI:17754"/>
        <dbReference type="ChEBI" id="CHEBI:30616"/>
        <dbReference type="ChEBI" id="CHEBI:57597"/>
        <dbReference type="ChEBI" id="CHEBI:456216"/>
        <dbReference type="EC" id="2.7.1.30"/>
    </reaction>
</comment>
<feature type="domain" description="Carbohydrate kinase FGGY N-terminal" evidence="11">
    <location>
        <begin position="3"/>
        <end position="246"/>
    </location>
</feature>
<dbReference type="KEGG" id="fls:GLV81_18650"/>
<feature type="binding site" evidence="9">
    <location>
        <position position="240"/>
    </location>
    <ligand>
        <name>glycerol</name>
        <dbReference type="ChEBI" id="CHEBI:17754"/>
    </ligand>
</feature>
<dbReference type="PROSITE" id="PS00445">
    <property type="entry name" value="FGGY_KINASES_2"/>
    <property type="match status" value="1"/>
</dbReference>
<evidence type="ECO:0000313" key="13">
    <source>
        <dbReference type="EMBL" id="QGW29870.1"/>
    </source>
</evidence>
<evidence type="ECO:0000256" key="10">
    <source>
        <dbReference type="RuleBase" id="RU003733"/>
    </source>
</evidence>
<feature type="domain" description="Carbohydrate kinase FGGY C-terminal" evidence="12">
    <location>
        <begin position="256"/>
        <end position="445"/>
    </location>
</feature>
<feature type="binding site" evidence="9">
    <location>
        <position position="11"/>
    </location>
    <ligand>
        <name>sn-glycerol 3-phosphate</name>
        <dbReference type="ChEBI" id="CHEBI:57597"/>
    </ligand>
</feature>
<dbReference type="GO" id="GO:0004370">
    <property type="term" value="F:glycerol kinase activity"/>
    <property type="evidence" value="ECO:0007669"/>
    <property type="project" value="UniProtKB-UniRule"/>
</dbReference>
<dbReference type="FunFam" id="3.30.420.40:FF:000007">
    <property type="entry name" value="Glycerol kinase"/>
    <property type="match status" value="1"/>
</dbReference>
<keyword evidence="6 9" id="KW-0319">Glycerol metabolism</keyword>
<feature type="binding site" evidence="9">
    <location>
        <position position="133"/>
    </location>
    <ligand>
        <name>sn-glycerol 3-phosphate</name>
        <dbReference type="ChEBI" id="CHEBI:57597"/>
    </ligand>
</feature>
<feature type="binding site" evidence="9">
    <location>
        <position position="261"/>
    </location>
    <ligand>
        <name>ATP</name>
        <dbReference type="ChEBI" id="CHEBI:30616"/>
    </ligand>
</feature>
<keyword evidence="14" id="KW-1185">Reference proteome</keyword>
<comment type="activity regulation">
    <text evidence="9">Inhibited by fructose 1,6-bisphosphate (FBP).</text>
</comment>
<dbReference type="RefSeq" id="WP_157480515.1">
    <property type="nucleotide sequence ID" value="NZ_CP046566.1"/>
</dbReference>
<evidence type="ECO:0000256" key="4">
    <source>
        <dbReference type="ARBA" id="ARBA00022741"/>
    </source>
</evidence>
<feature type="binding site" evidence="9">
    <location>
        <position position="82"/>
    </location>
    <ligand>
        <name>glycerol</name>
        <dbReference type="ChEBI" id="CHEBI:17754"/>
    </ligand>
</feature>
<dbReference type="PIRSF" id="PIRSF000538">
    <property type="entry name" value="GlpK"/>
    <property type="match status" value="1"/>
</dbReference>